<sequence>MNVEFDGVSVEAGGVPIVRDATFRVPSGQFAGLVGPNGSGKSTLLRTLYRVLRPRAGAVRLDGRDVWRLRPREAARHVAVMTQETTADFDLDVLDVVLLGRLPHHGGFGGDSPQDLKLVARALDQVGAAALAGRQFAALSGGEKQRVLLARALVQQSPVLVLDEPTNHADIAFQLELMRRVRSLGITAIAALHDLNLAAAYCDVIVVLREGRIIACGPPADVLTPEVIHEVFGVRAHRLSHPVTGRPLIAFSADEPQGAPEPSHPHGRAPGRPPKEHTP</sequence>
<evidence type="ECO:0000256" key="3">
    <source>
        <dbReference type="ARBA" id="ARBA00022840"/>
    </source>
</evidence>
<dbReference type="RefSeq" id="WP_086157855.1">
    <property type="nucleotide sequence ID" value="NZ_CP021121.1"/>
</dbReference>
<dbReference type="Gene3D" id="3.40.50.300">
    <property type="entry name" value="P-loop containing nucleotide triphosphate hydrolases"/>
    <property type="match status" value="1"/>
</dbReference>
<gene>
    <name evidence="6" type="ORF">CAG99_05330</name>
</gene>
<dbReference type="InterPro" id="IPR027417">
    <property type="entry name" value="P-loop_NTPase"/>
</dbReference>
<dbReference type="FunFam" id="3.40.50.300:FF:000134">
    <property type="entry name" value="Iron-enterobactin ABC transporter ATP-binding protein"/>
    <property type="match status" value="1"/>
</dbReference>
<dbReference type="PANTHER" id="PTHR42794">
    <property type="entry name" value="HEMIN IMPORT ATP-BINDING PROTEIN HMUV"/>
    <property type="match status" value="1"/>
</dbReference>
<dbReference type="GO" id="GO:0005524">
    <property type="term" value="F:ATP binding"/>
    <property type="evidence" value="ECO:0007669"/>
    <property type="project" value="UniProtKB-KW"/>
</dbReference>
<dbReference type="GO" id="GO:0016887">
    <property type="term" value="F:ATP hydrolysis activity"/>
    <property type="evidence" value="ECO:0007669"/>
    <property type="project" value="InterPro"/>
</dbReference>
<keyword evidence="3" id="KW-0067">ATP-binding</keyword>
<dbReference type="InterPro" id="IPR003593">
    <property type="entry name" value="AAA+_ATPase"/>
</dbReference>
<evidence type="ECO:0000256" key="2">
    <source>
        <dbReference type="ARBA" id="ARBA00022741"/>
    </source>
</evidence>
<dbReference type="InterPro" id="IPR003439">
    <property type="entry name" value="ABC_transporter-like_ATP-bd"/>
</dbReference>
<organism evidence="6 7">
    <name type="scientific">Streptomyces marincola</name>
    <dbReference type="NCBI Taxonomy" id="2878388"/>
    <lineage>
        <taxon>Bacteria</taxon>
        <taxon>Bacillati</taxon>
        <taxon>Actinomycetota</taxon>
        <taxon>Actinomycetes</taxon>
        <taxon>Kitasatosporales</taxon>
        <taxon>Streptomycetaceae</taxon>
        <taxon>Streptomyces</taxon>
    </lineage>
</organism>
<proteinExistence type="predicted"/>
<dbReference type="KEGG" id="smao:CAG99_05330"/>
<dbReference type="PANTHER" id="PTHR42794:SF2">
    <property type="entry name" value="ABC TRANSPORTER ATP-BINDING PROTEIN"/>
    <property type="match status" value="1"/>
</dbReference>
<keyword evidence="2" id="KW-0547">Nucleotide-binding</keyword>
<dbReference type="Proteomes" id="UP000194218">
    <property type="component" value="Chromosome"/>
</dbReference>
<dbReference type="OrthoDB" id="4318785at2"/>
<evidence type="ECO:0000313" key="7">
    <source>
        <dbReference type="Proteomes" id="UP000194218"/>
    </source>
</evidence>
<dbReference type="SMART" id="SM00382">
    <property type="entry name" value="AAA"/>
    <property type="match status" value="1"/>
</dbReference>
<dbReference type="PROSITE" id="PS50893">
    <property type="entry name" value="ABC_TRANSPORTER_2"/>
    <property type="match status" value="1"/>
</dbReference>
<keyword evidence="7" id="KW-1185">Reference proteome</keyword>
<dbReference type="AlphaFoldDB" id="A0A1W7CU44"/>
<dbReference type="InterPro" id="IPR017871">
    <property type="entry name" value="ABC_transporter-like_CS"/>
</dbReference>
<evidence type="ECO:0000259" key="5">
    <source>
        <dbReference type="PROSITE" id="PS50893"/>
    </source>
</evidence>
<reference evidence="6 7" key="1">
    <citation type="submission" date="2017-05" db="EMBL/GenBank/DDBJ databases">
        <title>Complete genome sequence of Streptomyces sp. SCSIO 03032 revealed the diverse biosynthetic pathways for its bioactive secondary metabolites.</title>
        <authorList>
            <person name="Ma L."/>
            <person name="Zhu Y."/>
            <person name="Zhang W."/>
            <person name="Zhang G."/>
            <person name="Tian X."/>
            <person name="Zhang S."/>
            <person name="Zhang C."/>
        </authorList>
    </citation>
    <scope>NUCLEOTIDE SEQUENCE [LARGE SCALE GENOMIC DNA]</scope>
    <source>
        <strain evidence="6 7">SCSIO 03032</strain>
    </source>
</reference>
<feature type="domain" description="ABC transporter" evidence="5">
    <location>
        <begin position="3"/>
        <end position="235"/>
    </location>
</feature>
<dbReference type="SUPFAM" id="SSF52540">
    <property type="entry name" value="P-loop containing nucleoside triphosphate hydrolases"/>
    <property type="match status" value="1"/>
</dbReference>
<name>A0A1W7CU44_9ACTN</name>
<evidence type="ECO:0000256" key="4">
    <source>
        <dbReference type="SAM" id="MobiDB-lite"/>
    </source>
</evidence>
<accession>A0A1W7CU44</accession>
<dbReference type="PROSITE" id="PS00211">
    <property type="entry name" value="ABC_TRANSPORTER_1"/>
    <property type="match status" value="1"/>
</dbReference>
<evidence type="ECO:0000256" key="1">
    <source>
        <dbReference type="ARBA" id="ARBA00022448"/>
    </source>
</evidence>
<feature type="region of interest" description="Disordered" evidence="4">
    <location>
        <begin position="252"/>
        <end position="279"/>
    </location>
</feature>
<keyword evidence="1" id="KW-0813">Transport</keyword>
<dbReference type="Pfam" id="PF00005">
    <property type="entry name" value="ABC_tran"/>
    <property type="match status" value="1"/>
</dbReference>
<evidence type="ECO:0000313" key="6">
    <source>
        <dbReference type="EMBL" id="ARQ68344.1"/>
    </source>
</evidence>
<protein>
    <recommendedName>
        <fullName evidence="5">ABC transporter domain-containing protein</fullName>
    </recommendedName>
</protein>
<dbReference type="EMBL" id="CP021121">
    <property type="protein sequence ID" value="ARQ68344.1"/>
    <property type="molecule type" value="Genomic_DNA"/>
</dbReference>
<dbReference type="CDD" id="cd03214">
    <property type="entry name" value="ABC_Iron-Siderophores_B12_Hemin"/>
    <property type="match status" value="1"/>
</dbReference>